<feature type="signal peptide" evidence="2">
    <location>
        <begin position="1"/>
        <end position="23"/>
    </location>
</feature>
<dbReference type="Proteomes" id="UP000219329">
    <property type="component" value="Unassembled WGS sequence"/>
</dbReference>
<keyword evidence="2" id="KW-0732">Signal</keyword>
<evidence type="ECO:0000256" key="1">
    <source>
        <dbReference type="SAM" id="MobiDB-lite"/>
    </source>
</evidence>
<name>A0A2A5WC74_9GAMM</name>
<organism evidence="3 4">
    <name type="scientific">OM182 bacterium MED-G28</name>
    <dbReference type="NCBI Taxonomy" id="1986256"/>
    <lineage>
        <taxon>Bacteria</taxon>
        <taxon>Pseudomonadati</taxon>
        <taxon>Pseudomonadota</taxon>
        <taxon>Gammaproteobacteria</taxon>
        <taxon>OMG group</taxon>
        <taxon>OM182 clade</taxon>
    </lineage>
</organism>
<evidence type="ECO:0000313" key="3">
    <source>
        <dbReference type="EMBL" id="PDH34155.1"/>
    </source>
</evidence>
<dbReference type="EMBL" id="NTJZ01000004">
    <property type="protein sequence ID" value="PDH34155.1"/>
    <property type="molecule type" value="Genomic_DNA"/>
</dbReference>
<gene>
    <name evidence="3" type="ORF">CNF02_04995</name>
</gene>
<dbReference type="AlphaFoldDB" id="A0A2A5WC74"/>
<sequence length="341" mass="38542">MNIITRSLVSAIFLCLAPLLGLAQDEFPRTASGKPDFNGNYDISSLTPFQRPAVYGDRLFLNEDEVQALRDREMGIRAEDDELSDPERGAPEAGGNIGSYNDFWFDRGNDGFTINGQYPTSILTYPEDGRMPARTPTGQAKAAAAPKFAWPERDGAWWLETGDQPYDGPENQTLGVRCIYQGAASIPIRPLVYNNLKTIVQTDDYLMIYVEWMHWARIIRINDEAHRPEDMATYDGDSIAWWEGDTLVVETKNFLDQPLQPADRLVVERFSPINAGGLLYSFSVEDADYTDRYGGELVWPRSDQVPYEYACHEGNYAMSATLMGARIREKEYREEQGLSND</sequence>
<proteinExistence type="predicted"/>
<comment type="caution">
    <text evidence="3">The sequence shown here is derived from an EMBL/GenBank/DDBJ whole genome shotgun (WGS) entry which is preliminary data.</text>
</comment>
<protein>
    <submittedName>
        <fullName evidence="3">Uncharacterized protein</fullName>
    </submittedName>
</protein>
<feature type="chain" id="PRO_5013173312" evidence="2">
    <location>
        <begin position="24"/>
        <end position="341"/>
    </location>
</feature>
<evidence type="ECO:0000313" key="4">
    <source>
        <dbReference type="Proteomes" id="UP000219329"/>
    </source>
</evidence>
<feature type="region of interest" description="Disordered" evidence="1">
    <location>
        <begin position="76"/>
        <end position="95"/>
    </location>
</feature>
<accession>A0A2A5WC74</accession>
<reference evidence="3 4" key="1">
    <citation type="submission" date="2017-08" db="EMBL/GenBank/DDBJ databases">
        <title>Fine stratification of microbial communities through a metagenomic profile of the photic zone.</title>
        <authorList>
            <person name="Haro-Moreno J.M."/>
            <person name="Lopez-Perez M."/>
            <person name="De La Torre J."/>
            <person name="Picazo A."/>
            <person name="Camacho A."/>
            <person name="Rodriguez-Valera F."/>
        </authorList>
    </citation>
    <scope>NUCLEOTIDE SEQUENCE [LARGE SCALE GENOMIC DNA]</scope>
    <source>
        <strain evidence="3">MED-G28</strain>
    </source>
</reference>
<evidence type="ECO:0000256" key="2">
    <source>
        <dbReference type="SAM" id="SignalP"/>
    </source>
</evidence>